<feature type="domain" description="F-box" evidence="1">
    <location>
        <begin position="18"/>
        <end position="56"/>
    </location>
</feature>
<sequence length="328" mass="38689">MITRKARQLILPMSTQDDFPLLRLPLLAREHVLRMMTPFELIDLSMTSSRVKRSVIFFSRIEPRFRVSLKFWFDPEIIIEGHREKWRYSWTSDRYWACPRTRYKFSDNQLVNCMNWYESMKRVIGCRIVSLQALRMDKLITDWLLSQQNSIENVNILDCCLKDVKYFLETIRVTGILDLEVNFRDRDCLFELPDGPYILLIKHSAFYIRYEELIRMKSPRIILRGSCLTNQDINQFLKSWMSMESHLNLEFFGINVSGPEAVNEIMNLPHEVTTDPNILTKFNNHPFYANVTRGFKIKRSDGKIATVCVEYKEIFGLPSVDSSCLIGL</sequence>
<dbReference type="Pfam" id="PF07735">
    <property type="entry name" value="FBA_2"/>
    <property type="match status" value="1"/>
</dbReference>
<dbReference type="AlphaFoldDB" id="A0A1I7TH96"/>
<name>A0A1I7TH96_9PELO</name>
<dbReference type="WBParaSite" id="Csp11.Scaffold612.g5915.t1">
    <property type="protein sequence ID" value="Csp11.Scaffold612.g5915.t1"/>
    <property type="gene ID" value="Csp11.Scaffold612.g5915"/>
</dbReference>
<dbReference type="InterPro" id="IPR001810">
    <property type="entry name" value="F-box_dom"/>
</dbReference>
<protein>
    <submittedName>
        <fullName evidence="3">F-box domain-containing protein</fullName>
    </submittedName>
</protein>
<accession>A0A1I7TH96</accession>
<dbReference type="InterPro" id="IPR012885">
    <property type="entry name" value="F-box_Sdz-33"/>
</dbReference>
<proteinExistence type="predicted"/>
<keyword evidence="2" id="KW-1185">Reference proteome</keyword>
<reference evidence="3" key="1">
    <citation type="submission" date="2016-11" db="UniProtKB">
        <authorList>
            <consortium name="WormBaseParasite"/>
        </authorList>
    </citation>
    <scope>IDENTIFICATION</scope>
</reference>
<dbReference type="Proteomes" id="UP000095282">
    <property type="component" value="Unplaced"/>
</dbReference>
<dbReference type="PROSITE" id="PS50181">
    <property type="entry name" value="FBOX"/>
    <property type="match status" value="1"/>
</dbReference>
<dbReference type="PANTHER" id="PTHR21503">
    <property type="entry name" value="F-BOX-CONTAINING HYPOTHETICAL PROTEIN C.ELEGANS"/>
    <property type="match status" value="1"/>
</dbReference>
<evidence type="ECO:0000313" key="3">
    <source>
        <dbReference type="WBParaSite" id="Csp11.Scaffold612.g5915.t1"/>
    </source>
</evidence>
<evidence type="ECO:0000259" key="1">
    <source>
        <dbReference type="PROSITE" id="PS50181"/>
    </source>
</evidence>
<evidence type="ECO:0000313" key="2">
    <source>
        <dbReference type="Proteomes" id="UP000095282"/>
    </source>
</evidence>
<organism evidence="2 3">
    <name type="scientific">Caenorhabditis tropicalis</name>
    <dbReference type="NCBI Taxonomy" id="1561998"/>
    <lineage>
        <taxon>Eukaryota</taxon>
        <taxon>Metazoa</taxon>
        <taxon>Ecdysozoa</taxon>
        <taxon>Nematoda</taxon>
        <taxon>Chromadorea</taxon>
        <taxon>Rhabditida</taxon>
        <taxon>Rhabditina</taxon>
        <taxon>Rhabditomorpha</taxon>
        <taxon>Rhabditoidea</taxon>
        <taxon>Rhabditidae</taxon>
        <taxon>Peloderinae</taxon>
        <taxon>Caenorhabditis</taxon>
    </lineage>
</organism>